<name>A0A0D9W6K3_9ORYZ</name>
<reference evidence="3" key="2">
    <citation type="submission" date="2013-12" db="EMBL/GenBank/DDBJ databases">
        <authorList>
            <person name="Yu Y."/>
            <person name="Lee S."/>
            <person name="de Baynast K."/>
            <person name="Wissotski M."/>
            <person name="Liu L."/>
            <person name="Talag J."/>
            <person name="Goicoechea J."/>
            <person name="Angelova A."/>
            <person name="Jetty R."/>
            <person name="Kudrna D."/>
            <person name="Golser W."/>
            <person name="Rivera L."/>
            <person name="Zhang J."/>
            <person name="Wing R."/>
        </authorList>
    </citation>
    <scope>NUCLEOTIDE SEQUENCE</scope>
</reference>
<feature type="compositionally biased region" description="Polar residues" evidence="1">
    <location>
        <begin position="1"/>
        <end position="14"/>
    </location>
</feature>
<dbReference type="Proteomes" id="UP000032180">
    <property type="component" value="Chromosome 4"/>
</dbReference>
<organism evidence="2 3">
    <name type="scientific">Leersia perrieri</name>
    <dbReference type="NCBI Taxonomy" id="77586"/>
    <lineage>
        <taxon>Eukaryota</taxon>
        <taxon>Viridiplantae</taxon>
        <taxon>Streptophyta</taxon>
        <taxon>Embryophyta</taxon>
        <taxon>Tracheophyta</taxon>
        <taxon>Spermatophyta</taxon>
        <taxon>Magnoliopsida</taxon>
        <taxon>Liliopsida</taxon>
        <taxon>Poales</taxon>
        <taxon>Poaceae</taxon>
        <taxon>BOP clade</taxon>
        <taxon>Oryzoideae</taxon>
        <taxon>Oryzeae</taxon>
        <taxon>Oryzinae</taxon>
        <taxon>Leersia</taxon>
    </lineage>
</organism>
<dbReference type="EnsemblPlants" id="LPERR04G13620.1">
    <property type="protein sequence ID" value="LPERR04G13620.1"/>
    <property type="gene ID" value="LPERR04G13620"/>
</dbReference>
<proteinExistence type="predicted"/>
<protein>
    <submittedName>
        <fullName evidence="2">Uncharacterized protein</fullName>
    </submittedName>
</protein>
<accession>A0A0D9W6K3</accession>
<dbReference type="Gramene" id="LPERR04G13620.1">
    <property type="protein sequence ID" value="LPERR04G13620.1"/>
    <property type="gene ID" value="LPERR04G13620"/>
</dbReference>
<dbReference type="HOGENOM" id="CLU_1965214_0_0_1"/>
<feature type="compositionally biased region" description="Basic and acidic residues" evidence="1">
    <location>
        <begin position="85"/>
        <end position="96"/>
    </location>
</feature>
<reference evidence="2" key="3">
    <citation type="submission" date="2015-04" db="UniProtKB">
        <authorList>
            <consortium name="EnsemblPlants"/>
        </authorList>
    </citation>
    <scope>IDENTIFICATION</scope>
</reference>
<feature type="region of interest" description="Disordered" evidence="1">
    <location>
        <begin position="1"/>
        <end position="128"/>
    </location>
</feature>
<evidence type="ECO:0000256" key="1">
    <source>
        <dbReference type="SAM" id="MobiDB-lite"/>
    </source>
</evidence>
<keyword evidence="3" id="KW-1185">Reference proteome</keyword>
<feature type="compositionally biased region" description="Polar residues" evidence="1">
    <location>
        <begin position="45"/>
        <end position="54"/>
    </location>
</feature>
<evidence type="ECO:0000313" key="2">
    <source>
        <dbReference type="EnsemblPlants" id="LPERR04G13620.1"/>
    </source>
</evidence>
<sequence length="128" mass="13825">SGTQDQTGNFSITGQKERQKGKKNAIRPREIVNKYTRNARPPSFRSVSPTITSPSPFPLELNEISAASEAGQGGGDPTPPPDLPVRCRERNPDHADPTGARFAGVGVDPADSRPQLSRGGQRDQRPRL</sequence>
<dbReference type="AlphaFoldDB" id="A0A0D9W6K3"/>
<evidence type="ECO:0000313" key="3">
    <source>
        <dbReference type="Proteomes" id="UP000032180"/>
    </source>
</evidence>
<reference evidence="2 3" key="1">
    <citation type="submission" date="2012-08" db="EMBL/GenBank/DDBJ databases">
        <title>Oryza genome evolution.</title>
        <authorList>
            <person name="Wing R.A."/>
        </authorList>
    </citation>
    <scope>NUCLEOTIDE SEQUENCE</scope>
</reference>